<reference evidence="15 16" key="1">
    <citation type="submission" date="2018-07" db="EMBL/GenBank/DDBJ databases">
        <title>Genomic Encyclopedia of Type Strains, Phase IV (KMG-IV): sequencing the most valuable type-strain genomes for metagenomic binning, comparative biology and taxonomic classification.</title>
        <authorList>
            <person name="Goeker M."/>
        </authorList>
    </citation>
    <scope>NUCLEOTIDE SEQUENCE [LARGE SCALE GENOMIC DNA]</scope>
    <source>
        <strain evidence="15 16">DSM 44290</strain>
    </source>
</reference>
<dbReference type="InterPro" id="IPR000788">
    <property type="entry name" value="RNR_lg_C"/>
</dbReference>
<evidence type="ECO:0000256" key="7">
    <source>
        <dbReference type="ARBA" id="ARBA00023116"/>
    </source>
</evidence>
<evidence type="ECO:0000256" key="11">
    <source>
        <dbReference type="RuleBase" id="RU364064"/>
    </source>
</evidence>
<dbReference type="GO" id="GO:0031419">
    <property type="term" value="F:cobalamin binding"/>
    <property type="evidence" value="ECO:0007669"/>
    <property type="project" value="UniProtKB-KW"/>
</dbReference>
<evidence type="ECO:0000256" key="2">
    <source>
        <dbReference type="ARBA" id="ARBA00007405"/>
    </source>
</evidence>
<dbReference type="InterPro" id="IPR050862">
    <property type="entry name" value="RdRp_reductase_class-2"/>
</dbReference>
<keyword evidence="4 11" id="KW-0237">DNA synthesis</keyword>
<keyword evidence="3 11" id="KW-0846">Cobalamin</keyword>
<protein>
    <recommendedName>
        <fullName evidence="11">Vitamin B12-dependent ribonucleotide reductase</fullName>
        <ecNumber evidence="11">1.17.4.1</ecNumber>
    </recommendedName>
</protein>
<dbReference type="STRING" id="1210086.GCA_001613105_04605"/>
<dbReference type="AlphaFoldDB" id="A0A370HTZ6"/>
<dbReference type="Proteomes" id="UP000254869">
    <property type="component" value="Unassembled WGS sequence"/>
</dbReference>
<keyword evidence="9 11" id="KW-0170">Cobalt</keyword>
<evidence type="ECO:0000256" key="8">
    <source>
        <dbReference type="ARBA" id="ARBA00023157"/>
    </source>
</evidence>
<dbReference type="Pfam" id="PF02867">
    <property type="entry name" value="Ribonuc_red_lgC"/>
    <property type="match status" value="1"/>
</dbReference>
<dbReference type="CDD" id="cd02888">
    <property type="entry name" value="RNR_II_dimer"/>
    <property type="match status" value="1"/>
</dbReference>
<evidence type="ECO:0000256" key="3">
    <source>
        <dbReference type="ARBA" id="ARBA00022628"/>
    </source>
</evidence>
<dbReference type="RefSeq" id="WP_245998707.1">
    <property type="nucleotide sequence ID" value="NZ_QQBC01000015.1"/>
</dbReference>
<dbReference type="PANTHER" id="PTHR43371:SF1">
    <property type="entry name" value="RIBONUCLEOSIDE-DIPHOSPHATE REDUCTASE"/>
    <property type="match status" value="1"/>
</dbReference>
<keyword evidence="6 11" id="KW-0560">Oxidoreductase</keyword>
<dbReference type="SUPFAM" id="SSF48168">
    <property type="entry name" value="R1 subunit of ribonucleotide reductase, N-terminal domain"/>
    <property type="match status" value="1"/>
</dbReference>
<comment type="similarity">
    <text evidence="2 11">Belongs to the ribonucleoside diphosphate reductase class-2 family.</text>
</comment>
<comment type="function">
    <text evidence="11">Catalyzes the reduction of ribonucleotides to deoxyribonucleotides. May function to provide a pool of deoxyribonucleotide precursors for DNA repair during oxygen limitation and/or for immediate growth after restoration of oxygen.</text>
</comment>
<evidence type="ECO:0000313" key="16">
    <source>
        <dbReference type="Proteomes" id="UP000254869"/>
    </source>
</evidence>
<evidence type="ECO:0000256" key="9">
    <source>
        <dbReference type="ARBA" id="ARBA00023285"/>
    </source>
</evidence>
<keyword evidence="8" id="KW-1015">Disulfide bond</keyword>
<dbReference type="GO" id="GO:0005524">
    <property type="term" value="F:ATP binding"/>
    <property type="evidence" value="ECO:0007669"/>
    <property type="project" value="InterPro"/>
</dbReference>
<dbReference type="GO" id="GO:0009263">
    <property type="term" value="P:deoxyribonucleotide biosynthetic process"/>
    <property type="evidence" value="ECO:0007669"/>
    <property type="project" value="UniProtKB-KW"/>
</dbReference>
<evidence type="ECO:0000256" key="6">
    <source>
        <dbReference type="ARBA" id="ARBA00023002"/>
    </source>
</evidence>
<evidence type="ECO:0000256" key="12">
    <source>
        <dbReference type="SAM" id="MobiDB-lite"/>
    </source>
</evidence>
<dbReference type="UniPathway" id="UPA00326"/>
<dbReference type="PRINTS" id="PR01183">
    <property type="entry name" value="RIBORDTASEM1"/>
</dbReference>
<keyword evidence="16" id="KW-1185">Reference proteome</keyword>
<dbReference type="SUPFAM" id="SSF51998">
    <property type="entry name" value="PFL-like glycyl radical enzymes"/>
    <property type="match status" value="1"/>
</dbReference>
<evidence type="ECO:0000313" key="15">
    <source>
        <dbReference type="EMBL" id="RDI60444.1"/>
    </source>
</evidence>
<dbReference type="NCBIfam" id="TIGR02504">
    <property type="entry name" value="NrdJ_Z"/>
    <property type="match status" value="1"/>
</dbReference>
<sequence length="599" mass="64260">MTEARTEAVDDLGLSPAALAVVTERYLRRDVDGRICESTGQMMDRVAEFVARAEDIHRPGSADRWAARFSELLRAREFLPNSPTLMNAGTGSGVLSGCFVLPIDDSLESIFTTLRTTALLHQAGAGTGFSFSHLRPHGDIVSTTGGRASGPVSFIELYDAATQVIQLSGRRRGASMAVLDVHHPDIAAFIRAKADTTTLPTFNLSVGITDEFMLAAAENRPHPLINPRTGQVVREVSARSLLDDIAAQTWRTGEPGILFLDTVDRANPLPALGRLEATNPCGEVPLAAYESCNLGSIALPRFLAGDALDDRRLADAVRVTVRFLDDVIDVATYPAPELETAAQATRKIGLGIMGLAEMLAALGLPYDSDAAVQFARHVMARIARWAHAASRELAAERGAFPLFDRSRRAQHCAAPMRNAQLTSIAPTGTISLLAGTSAGIEPLFALAYTRHLLGHDFAQVDPLFERLATECGVWSAQVAADITATGTAAPAALPANLRRRFVTAHEIDPIWHVRMQAAVQRHTDAAVAKTVNLPENATVDTVRGIFRHAWRAGCKGITVYRAGSRRDEVLRHPPAGTADHPVDVHGTYTGGTPAPGRTS</sequence>
<evidence type="ECO:0000256" key="5">
    <source>
        <dbReference type="ARBA" id="ARBA00022741"/>
    </source>
</evidence>
<dbReference type="GO" id="GO:0004748">
    <property type="term" value="F:ribonucleoside-diphosphate reductase activity, thioredoxin disulfide as acceptor"/>
    <property type="evidence" value="ECO:0007669"/>
    <property type="project" value="UniProtKB-EC"/>
</dbReference>
<comment type="caution">
    <text evidence="15">The sequence shown here is derived from an EMBL/GenBank/DDBJ whole genome shotgun (WGS) entry which is preliminary data.</text>
</comment>
<dbReference type="InterPro" id="IPR008926">
    <property type="entry name" value="RNR_R1-su_N"/>
</dbReference>
<keyword evidence="7" id="KW-0215">Deoxyribonucleotide synthesis</keyword>
<dbReference type="EC" id="1.17.4.1" evidence="11"/>
<feature type="domain" description="Ribonucleotide reductase large subunit N-terminal" evidence="13">
    <location>
        <begin position="14"/>
        <end position="92"/>
    </location>
</feature>
<organism evidence="15 16">
    <name type="scientific">Nocardia pseudobrasiliensis</name>
    <dbReference type="NCBI Taxonomy" id="45979"/>
    <lineage>
        <taxon>Bacteria</taxon>
        <taxon>Bacillati</taxon>
        <taxon>Actinomycetota</taxon>
        <taxon>Actinomycetes</taxon>
        <taxon>Mycobacteriales</taxon>
        <taxon>Nocardiaceae</taxon>
        <taxon>Nocardia</taxon>
    </lineage>
</organism>
<gene>
    <name evidence="15" type="ORF">DFR76_11574</name>
</gene>
<dbReference type="InterPro" id="IPR013344">
    <property type="entry name" value="RNR_NrdJ/NrdZ"/>
</dbReference>
<evidence type="ECO:0000256" key="1">
    <source>
        <dbReference type="ARBA" id="ARBA00001922"/>
    </source>
</evidence>
<evidence type="ECO:0000256" key="10">
    <source>
        <dbReference type="ARBA" id="ARBA00047754"/>
    </source>
</evidence>
<accession>A0A370HTZ6</accession>
<evidence type="ECO:0000259" key="13">
    <source>
        <dbReference type="Pfam" id="PF00317"/>
    </source>
</evidence>
<comment type="catalytic activity">
    <reaction evidence="10 11">
        <text>a 2'-deoxyribonucleoside 5'-diphosphate + [thioredoxin]-disulfide + H2O = a ribonucleoside 5'-diphosphate + [thioredoxin]-dithiol</text>
        <dbReference type="Rhea" id="RHEA:23252"/>
        <dbReference type="Rhea" id="RHEA-COMP:10698"/>
        <dbReference type="Rhea" id="RHEA-COMP:10700"/>
        <dbReference type="ChEBI" id="CHEBI:15377"/>
        <dbReference type="ChEBI" id="CHEBI:29950"/>
        <dbReference type="ChEBI" id="CHEBI:50058"/>
        <dbReference type="ChEBI" id="CHEBI:57930"/>
        <dbReference type="ChEBI" id="CHEBI:73316"/>
        <dbReference type="EC" id="1.17.4.1"/>
    </reaction>
</comment>
<evidence type="ECO:0000256" key="4">
    <source>
        <dbReference type="ARBA" id="ARBA00022634"/>
    </source>
</evidence>
<dbReference type="PANTHER" id="PTHR43371">
    <property type="entry name" value="VITAMIN B12-DEPENDENT RIBONUCLEOTIDE REDUCTASE"/>
    <property type="match status" value="1"/>
</dbReference>
<dbReference type="GO" id="GO:0071897">
    <property type="term" value="P:DNA biosynthetic process"/>
    <property type="evidence" value="ECO:0007669"/>
    <property type="project" value="UniProtKB-KW"/>
</dbReference>
<feature type="domain" description="Ribonucleotide reductase large subunit C-terminal" evidence="14">
    <location>
        <begin position="96"/>
        <end position="560"/>
    </location>
</feature>
<dbReference type="InterPro" id="IPR013509">
    <property type="entry name" value="RNR_lsu_N"/>
</dbReference>
<name>A0A370HTZ6_9NOCA</name>
<proteinExistence type="inferred from homology"/>
<keyword evidence="5 11" id="KW-0547">Nucleotide-binding</keyword>
<comment type="cofactor">
    <cofactor evidence="1 11">
        <name>adenosylcob(III)alamin</name>
        <dbReference type="ChEBI" id="CHEBI:18408"/>
    </cofactor>
</comment>
<feature type="region of interest" description="Disordered" evidence="12">
    <location>
        <begin position="570"/>
        <end position="599"/>
    </location>
</feature>
<evidence type="ECO:0000259" key="14">
    <source>
        <dbReference type="Pfam" id="PF02867"/>
    </source>
</evidence>
<dbReference type="EMBL" id="QQBC01000015">
    <property type="protein sequence ID" value="RDI60444.1"/>
    <property type="molecule type" value="Genomic_DNA"/>
</dbReference>
<dbReference type="Pfam" id="PF00317">
    <property type="entry name" value="Ribonuc_red_lgN"/>
    <property type="match status" value="1"/>
</dbReference>
<dbReference type="Gene3D" id="3.20.70.20">
    <property type="match status" value="1"/>
</dbReference>